<feature type="domain" description="Thiolase C-terminal" evidence="8">
    <location>
        <begin position="272"/>
        <end position="396"/>
    </location>
</feature>
<gene>
    <name evidence="9" type="ORF">KHM83_12840</name>
</gene>
<sequence length="401" mass="43104">MKTHEVVVVSACRTAIGKFMGSLKDVSARQLAMTVGKEAITRAGIEADMVDEICMGQLYTGMQGSLPARQVAMRIGMPHRSNAVSVNQNCTSGMRALEIACHNIMLGKTDIGLVVGVESMTNAPYLLPKGRSGYRMGPGKIEDSMLHDGLYDELSEGHMAMTAENVAEKYNISREACDELAVLSHKRATQAIEEGRFKREIVPVELKSRKGVKFFDTDEHVITDATMESVGALKTIFKKDGVVTAANASGINDGAAAVIIMSKEKAESLGIKPLMKLINICGEGVDPKYMGIGPAYAIPKCLKQADMKFEDVDYWEINEAFAAQVLGVEKAIKEDSGIELDFDKINHNGSGISLGHPVGCTGLRIIVSLYYEMERTGAKVGGASLCVGGGPSMASLWTTEI</sequence>
<organism evidence="9 10">
    <name type="scientific">Fusibacter paucivorans</name>
    <dbReference type="NCBI Taxonomy" id="76009"/>
    <lineage>
        <taxon>Bacteria</taxon>
        <taxon>Bacillati</taxon>
        <taxon>Bacillota</taxon>
        <taxon>Clostridia</taxon>
        <taxon>Eubacteriales</taxon>
        <taxon>Eubacteriales Family XII. Incertae Sedis</taxon>
        <taxon>Fusibacter</taxon>
    </lineage>
</organism>
<proteinExistence type="inferred from homology"/>
<name>A0ABS5PQY1_9FIRM</name>
<evidence type="ECO:0000313" key="9">
    <source>
        <dbReference type="EMBL" id="MBS7527564.1"/>
    </source>
</evidence>
<comment type="similarity">
    <text evidence="1 6">Belongs to the thiolase-like superfamily. Thiolase family.</text>
</comment>
<comment type="caution">
    <text evidence="9">The sequence shown here is derived from an EMBL/GenBank/DDBJ whole genome shotgun (WGS) entry which is preliminary data.</text>
</comment>
<evidence type="ECO:0000256" key="3">
    <source>
        <dbReference type="ARBA" id="ARBA00022679"/>
    </source>
</evidence>
<dbReference type="Gene3D" id="3.40.47.10">
    <property type="match status" value="2"/>
</dbReference>
<dbReference type="NCBIfam" id="TIGR01930">
    <property type="entry name" value="AcCoA-C-Actrans"/>
    <property type="match status" value="1"/>
</dbReference>
<dbReference type="EMBL" id="JAHBCL010000022">
    <property type="protein sequence ID" value="MBS7527564.1"/>
    <property type="molecule type" value="Genomic_DNA"/>
</dbReference>
<dbReference type="InterPro" id="IPR002155">
    <property type="entry name" value="Thiolase"/>
</dbReference>
<keyword evidence="10" id="KW-1185">Reference proteome</keyword>
<protein>
    <recommendedName>
        <fullName evidence="2">acetyl-CoA C-acetyltransferase</fullName>
        <ecNumber evidence="2">2.3.1.9</ecNumber>
    </recommendedName>
    <alternativeName>
        <fullName evidence="5">Acetoacetyl-CoA thiolase</fullName>
    </alternativeName>
</protein>
<evidence type="ECO:0000256" key="1">
    <source>
        <dbReference type="ARBA" id="ARBA00010982"/>
    </source>
</evidence>
<dbReference type="InterPro" id="IPR016039">
    <property type="entry name" value="Thiolase-like"/>
</dbReference>
<evidence type="ECO:0000256" key="5">
    <source>
        <dbReference type="ARBA" id="ARBA00030755"/>
    </source>
</evidence>
<evidence type="ECO:0000256" key="2">
    <source>
        <dbReference type="ARBA" id="ARBA00012705"/>
    </source>
</evidence>
<dbReference type="RefSeq" id="WP_213237426.1">
    <property type="nucleotide sequence ID" value="NZ_JAHBCL010000022.1"/>
</dbReference>
<keyword evidence="3 6" id="KW-0808">Transferase</keyword>
<dbReference type="InterPro" id="IPR020616">
    <property type="entry name" value="Thiolase_N"/>
</dbReference>
<dbReference type="Proteomes" id="UP000746471">
    <property type="component" value="Unassembled WGS sequence"/>
</dbReference>
<evidence type="ECO:0000256" key="4">
    <source>
        <dbReference type="ARBA" id="ARBA00023315"/>
    </source>
</evidence>
<feature type="domain" description="Thiolase N-terminal" evidence="7">
    <location>
        <begin position="6"/>
        <end position="264"/>
    </location>
</feature>
<keyword evidence="4 6" id="KW-0012">Acyltransferase</keyword>
<dbReference type="EC" id="2.3.1.9" evidence="2"/>
<accession>A0ABS5PQY1</accession>
<dbReference type="PANTHER" id="PTHR18919:SF107">
    <property type="entry name" value="ACETYL-COA ACETYLTRANSFERASE, CYTOSOLIC"/>
    <property type="match status" value="1"/>
</dbReference>
<evidence type="ECO:0000259" key="8">
    <source>
        <dbReference type="Pfam" id="PF02803"/>
    </source>
</evidence>
<dbReference type="Pfam" id="PF00108">
    <property type="entry name" value="Thiolase_N"/>
    <property type="match status" value="1"/>
</dbReference>
<dbReference type="CDD" id="cd00751">
    <property type="entry name" value="thiolase"/>
    <property type="match status" value="1"/>
</dbReference>
<dbReference type="SUPFAM" id="SSF53901">
    <property type="entry name" value="Thiolase-like"/>
    <property type="match status" value="2"/>
</dbReference>
<dbReference type="PIRSF" id="PIRSF000429">
    <property type="entry name" value="Ac-CoA_Ac_transf"/>
    <property type="match status" value="1"/>
</dbReference>
<evidence type="ECO:0000313" key="10">
    <source>
        <dbReference type="Proteomes" id="UP000746471"/>
    </source>
</evidence>
<evidence type="ECO:0000256" key="6">
    <source>
        <dbReference type="RuleBase" id="RU003557"/>
    </source>
</evidence>
<evidence type="ECO:0000259" key="7">
    <source>
        <dbReference type="Pfam" id="PF00108"/>
    </source>
</evidence>
<dbReference type="PANTHER" id="PTHR18919">
    <property type="entry name" value="ACETYL-COA C-ACYLTRANSFERASE"/>
    <property type="match status" value="1"/>
</dbReference>
<dbReference type="InterPro" id="IPR020617">
    <property type="entry name" value="Thiolase_C"/>
</dbReference>
<dbReference type="Pfam" id="PF02803">
    <property type="entry name" value="Thiolase_C"/>
    <property type="match status" value="1"/>
</dbReference>
<reference evidence="9 10" key="1">
    <citation type="submission" date="2021-05" db="EMBL/GenBank/DDBJ databases">
        <title>Fusibacter ferrireducens sp. nov., an anaerobic, sulfur- and Fe-reducing bacterium isolated from the mangrove sediment.</title>
        <authorList>
            <person name="Qiu D."/>
        </authorList>
    </citation>
    <scope>NUCLEOTIDE SEQUENCE [LARGE SCALE GENOMIC DNA]</scope>
    <source>
        <strain evidence="9 10">DSM 12116</strain>
    </source>
</reference>